<dbReference type="AlphaFoldDB" id="A0A7V8NVS7"/>
<reference evidence="2" key="1">
    <citation type="submission" date="2020-06" db="EMBL/GenBank/DDBJ databases">
        <title>Legume-microbial interactions unlock mineral nutrients during tropical forest succession.</title>
        <authorList>
            <person name="Epihov D.Z."/>
        </authorList>
    </citation>
    <scope>NUCLEOTIDE SEQUENCE [LARGE SCALE GENOMIC DNA]</scope>
    <source>
        <strain evidence="2">Pan2503</strain>
    </source>
</reference>
<keyword evidence="3" id="KW-1185">Reference proteome</keyword>
<dbReference type="InterPro" id="IPR052509">
    <property type="entry name" value="Metal_resp_DNA-bind_regulator"/>
</dbReference>
<feature type="domain" description="Transcription regulator PadR N-terminal" evidence="1">
    <location>
        <begin position="18"/>
        <end position="90"/>
    </location>
</feature>
<dbReference type="InterPro" id="IPR005149">
    <property type="entry name" value="Tscrpt_reg_PadR_N"/>
</dbReference>
<dbReference type="PANTHER" id="PTHR33169">
    <property type="entry name" value="PADR-FAMILY TRANSCRIPTIONAL REGULATOR"/>
    <property type="match status" value="1"/>
</dbReference>
<dbReference type="InterPro" id="IPR036390">
    <property type="entry name" value="WH_DNA-bd_sf"/>
</dbReference>
<dbReference type="NCBIfam" id="TIGR03433">
    <property type="entry name" value="padR_acidobact"/>
    <property type="match status" value="1"/>
</dbReference>
<dbReference type="InterPro" id="IPR036388">
    <property type="entry name" value="WH-like_DNA-bd_sf"/>
</dbReference>
<organism evidence="2 3">
    <name type="scientific">Candidatus Acidiferrum panamense</name>
    <dbReference type="NCBI Taxonomy" id="2741543"/>
    <lineage>
        <taxon>Bacteria</taxon>
        <taxon>Pseudomonadati</taxon>
        <taxon>Acidobacteriota</taxon>
        <taxon>Terriglobia</taxon>
        <taxon>Candidatus Acidiferrales</taxon>
        <taxon>Candidatus Acidiferrum</taxon>
    </lineage>
</organism>
<gene>
    <name evidence="2" type="ORF">HRJ53_25870</name>
</gene>
<dbReference type="EMBL" id="JACDQQ010002493">
    <property type="protein sequence ID" value="MBA0088429.1"/>
    <property type="molecule type" value="Genomic_DNA"/>
</dbReference>
<dbReference type="Proteomes" id="UP000567293">
    <property type="component" value="Unassembled WGS sequence"/>
</dbReference>
<dbReference type="Pfam" id="PF03551">
    <property type="entry name" value="PadR"/>
    <property type="match status" value="1"/>
</dbReference>
<comment type="caution">
    <text evidence="2">The sequence shown here is derived from an EMBL/GenBank/DDBJ whole genome shotgun (WGS) entry which is preliminary data.</text>
</comment>
<sequence length="112" mass="13000">MATASDRELKKGNAELLILALLEEQARHGYEIGKLIAERSEGVLRFHVASLYPLLYRLERRGWVKGEWEPAAGRRRRYYRLTPTGLKILAEQRSRWRAFSGAVNRIVEVRHA</sequence>
<evidence type="ECO:0000313" key="3">
    <source>
        <dbReference type="Proteomes" id="UP000567293"/>
    </source>
</evidence>
<dbReference type="PANTHER" id="PTHR33169:SF14">
    <property type="entry name" value="TRANSCRIPTIONAL REGULATOR RV3488"/>
    <property type="match status" value="1"/>
</dbReference>
<name>A0A7V8NVS7_9BACT</name>
<evidence type="ECO:0000313" key="2">
    <source>
        <dbReference type="EMBL" id="MBA0088429.1"/>
    </source>
</evidence>
<dbReference type="InterPro" id="IPR017799">
    <property type="entry name" value="Tscrpt_reg_PadR_acidobac-type"/>
</dbReference>
<dbReference type="SUPFAM" id="SSF46785">
    <property type="entry name" value="Winged helix' DNA-binding domain"/>
    <property type="match status" value="1"/>
</dbReference>
<protein>
    <submittedName>
        <fullName evidence="2">PadR family transcriptional regulator</fullName>
    </submittedName>
</protein>
<dbReference type="Gene3D" id="1.10.10.10">
    <property type="entry name" value="Winged helix-like DNA-binding domain superfamily/Winged helix DNA-binding domain"/>
    <property type="match status" value="1"/>
</dbReference>
<accession>A0A7V8NVS7</accession>
<proteinExistence type="predicted"/>
<evidence type="ECO:0000259" key="1">
    <source>
        <dbReference type="Pfam" id="PF03551"/>
    </source>
</evidence>